<feature type="compositionally biased region" description="Polar residues" evidence="1">
    <location>
        <begin position="118"/>
        <end position="128"/>
    </location>
</feature>
<dbReference type="EMBL" id="LT882682">
    <property type="protein sequence ID" value="SMY26480.1"/>
    <property type="molecule type" value="Genomic_DNA"/>
</dbReference>
<proteinExistence type="predicted"/>
<evidence type="ECO:0000313" key="2">
    <source>
        <dbReference type="EMBL" id="SMY26480.1"/>
    </source>
</evidence>
<feature type="compositionally biased region" description="Acidic residues" evidence="1">
    <location>
        <begin position="98"/>
        <end position="110"/>
    </location>
</feature>
<reference evidence="2 3" key="1">
    <citation type="submission" date="2016-10" db="EMBL/GenBank/DDBJ databases">
        <authorList>
            <person name="Varghese N."/>
        </authorList>
    </citation>
    <scope>NUCLEOTIDE SEQUENCE [LARGE SCALE GENOMIC DNA]</scope>
</reference>
<gene>
    <name evidence="2" type="ORF">ZT1A5_G7923</name>
</gene>
<accession>A0A1Y6LSQ2</accession>
<protein>
    <recommendedName>
        <fullName evidence="4">F-box domain-containing protein</fullName>
    </recommendedName>
</protein>
<sequence>MARYNLRPRRSADTDTNVSQALAVAPDQGTATANAVEPKNGDNMTVMATRKHPATSSSAMDLTETRPTPAACAMSSSKINVEAYGSDAESFAEKSSDEEYPDEEDSDGGDSDQKEDLNMQTLPVNTPNCGKTLETTEICEQFLIHLSKKDMLRCLRVSQKFNATIGGSITLQRRLFLAPQTKPIIGKAIPRDPVMALRLPLSLAENGGHKGIARTDRLVRMNSFFFRQLYENDYSETQTIRINNPNQKKWRKVKSSLSSPALGEMFITQPPMTYIKLGL</sequence>
<dbReference type="Proteomes" id="UP000215453">
    <property type="component" value="Chromosome 7"/>
</dbReference>
<evidence type="ECO:0008006" key="4">
    <source>
        <dbReference type="Google" id="ProtNLM"/>
    </source>
</evidence>
<evidence type="ECO:0000256" key="1">
    <source>
        <dbReference type="SAM" id="MobiDB-lite"/>
    </source>
</evidence>
<name>A0A1Y6LSQ2_ZYMTR</name>
<evidence type="ECO:0000313" key="3">
    <source>
        <dbReference type="Proteomes" id="UP000215453"/>
    </source>
</evidence>
<organism evidence="2 3">
    <name type="scientific">Zymoseptoria tritici ST99CH_1A5</name>
    <dbReference type="NCBI Taxonomy" id="1276529"/>
    <lineage>
        <taxon>Eukaryota</taxon>
        <taxon>Fungi</taxon>
        <taxon>Dikarya</taxon>
        <taxon>Ascomycota</taxon>
        <taxon>Pezizomycotina</taxon>
        <taxon>Dothideomycetes</taxon>
        <taxon>Dothideomycetidae</taxon>
        <taxon>Mycosphaerellales</taxon>
        <taxon>Mycosphaerellaceae</taxon>
        <taxon>Zymoseptoria</taxon>
    </lineage>
</organism>
<feature type="region of interest" description="Disordered" evidence="1">
    <location>
        <begin position="1"/>
        <end position="128"/>
    </location>
</feature>
<dbReference type="AlphaFoldDB" id="A0A1Y6LSQ2"/>